<dbReference type="AlphaFoldDB" id="A0A420IBT5"/>
<name>A0A420IBT5_9PEZI</name>
<evidence type="ECO:0000256" key="2">
    <source>
        <dbReference type="ARBA" id="ARBA00022771"/>
    </source>
</evidence>
<evidence type="ECO:0000259" key="6">
    <source>
        <dbReference type="PROSITE" id="PS50178"/>
    </source>
</evidence>
<dbReference type="InterPro" id="IPR013083">
    <property type="entry name" value="Znf_RING/FYVE/PHD"/>
</dbReference>
<sequence length="228" mass="26019">MLSQKPQMGLEKSSFYLPAVLRPTEPPRRADRELDPPPSPGRKNSSLWNTITAESTKRAFDSNTGHKKSFDAFSLRSLGTVTGPPTRVHWKPDPFSTHCDIPSAQCKIAFTTFRRRHHCRRCGLIFCHQHSLYSVPLDQDANFHPYGTQVRSCENCWIQWNKWIERQCSTIEVKKTEPRDCIGIDTVTSPRDVSPTLESTQICDEASDIQVSVELGQSVPKDWNWSTF</sequence>
<evidence type="ECO:0000313" key="7">
    <source>
        <dbReference type="EMBL" id="RKF71981.1"/>
    </source>
</evidence>
<dbReference type="GO" id="GO:0008270">
    <property type="term" value="F:zinc ion binding"/>
    <property type="evidence" value="ECO:0007669"/>
    <property type="project" value="UniProtKB-KW"/>
</dbReference>
<reference evidence="7 8" key="1">
    <citation type="journal article" date="2018" name="BMC Genomics">
        <title>Comparative genome analyses reveal sequence features reflecting distinct modes of host-adaptation between dicot and monocot powdery mildew.</title>
        <authorList>
            <person name="Wu Y."/>
            <person name="Ma X."/>
            <person name="Pan Z."/>
            <person name="Kale S.D."/>
            <person name="Song Y."/>
            <person name="King H."/>
            <person name="Zhang Q."/>
            <person name="Presley C."/>
            <person name="Deng X."/>
            <person name="Wei C.I."/>
            <person name="Xiao S."/>
        </authorList>
    </citation>
    <scope>NUCLEOTIDE SEQUENCE [LARGE SCALE GENOMIC DNA]</scope>
    <source>
        <strain evidence="7">UCSC1</strain>
    </source>
</reference>
<proteinExistence type="predicted"/>
<dbReference type="Proteomes" id="UP000285405">
    <property type="component" value="Unassembled WGS sequence"/>
</dbReference>
<dbReference type="SUPFAM" id="SSF57903">
    <property type="entry name" value="FYVE/PHD zinc finger"/>
    <property type="match status" value="1"/>
</dbReference>
<dbReference type="EMBL" id="MCBR01009606">
    <property type="protein sequence ID" value="RKF71981.1"/>
    <property type="molecule type" value="Genomic_DNA"/>
</dbReference>
<keyword evidence="3" id="KW-0862">Zinc</keyword>
<evidence type="ECO:0000256" key="3">
    <source>
        <dbReference type="ARBA" id="ARBA00022833"/>
    </source>
</evidence>
<dbReference type="SMART" id="SM00064">
    <property type="entry name" value="FYVE"/>
    <property type="match status" value="1"/>
</dbReference>
<dbReference type="PROSITE" id="PS50178">
    <property type="entry name" value="ZF_FYVE"/>
    <property type="match status" value="1"/>
</dbReference>
<evidence type="ECO:0000256" key="4">
    <source>
        <dbReference type="PROSITE-ProRule" id="PRU00091"/>
    </source>
</evidence>
<feature type="domain" description="FYVE-type" evidence="6">
    <location>
        <begin position="106"/>
        <end position="161"/>
    </location>
</feature>
<evidence type="ECO:0000256" key="1">
    <source>
        <dbReference type="ARBA" id="ARBA00022723"/>
    </source>
</evidence>
<keyword evidence="1" id="KW-0479">Metal-binding</keyword>
<dbReference type="InterPro" id="IPR052113">
    <property type="entry name" value="FYVE-type_Zinc_Finger"/>
</dbReference>
<protein>
    <submittedName>
        <fullName evidence="7">FYVE-type zinc finger-containing protein C9B6.03</fullName>
    </submittedName>
</protein>
<organism evidence="7 8">
    <name type="scientific">Golovinomyces cichoracearum</name>
    <dbReference type="NCBI Taxonomy" id="62708"/>
    <lineage>
        <taxon>Eukaryota</taxon>
        <taxon>Fungi</taxon>
        <taxon>Dikarya</taxon>
        <taxon>Ascomycota</taxon>
        <taxon>Pezizomycotina</taxon>
        <taxon>Leotiomycetes</taxon>
        <taxon>Erysiphales</taxon>
        <taxon>Erysiphaceae</taxon>
        <taxon>Golovinomyces</taxon>
    </lineage>
</organism>
<gene>
    <name evidence="7" type="ORF">GcC1_096015</name>
</gene>
<evidence type="ECO:0000256" key="5">
    <source>
        <dbReference type="SAM" id="MobiDB-lite"/>
    </source>
</evidence>
<dbReference type="InterPro" id="IPR011011">
    <property type="entry name" value="Znf_FYVE_PHD"/>
</dbReference>
<feature type="compositionally biased region" description="Basic and acidic residues" evidence="5">
    <location>
        <begin position="25"/>
        <end position="35"/>
    </location>
</feature>
<dbReference type="Pfam" id="PF01363">
    <property type="entry name" value="FYVE"/>
    <property type="match status" value="1"/>
</dbReference>
<dbReference type="PANTHER" id="PTHR39490:SF8">
    <property type="entry name" value="ZINC FINGER FYVE DOMAIN-CONTAINING PROTEIN 21"/>
    <property type="match status" value="1"/>
</dbReference>
<accession>A0A420IBT5</accession>
<evidence type="ECO:0000313" key="8">
    <source>
        <dbReference type="Proteomes" id="UP000285405"/>
    </source>
</evidence>
<comment type="caution">
    <text evidence="7">The sequence shown here is derived from an EMBL/GenBank/DDBJ whole genome shotgun (WGS) entry which is preliminary data.</text>
</comment>
<dbReference type="OrthoDB" id="10018316at2759"/>
<dbReference type="InterPro" id="IPR000306">
    <property type="entry name" value="Znf_FYVE"/>
</dbReference>
<feature type="region of interest" description="Disordered" evidence="5">
    <location>
        <begin position="1"/>
        <end position="48"/>
    </location>
</feature>
<keyword evidence="2 4" id="KW-0863">Zinc-finger</keyword>
<dbReference type="Gene3D" id="3.30.40.10">
    <property type="entry name" value="Zinc/RING finger domain, C3HC4 (zinc finger)"/>
    <property type="match status" value="1"/>
</dbReference>
<dbReference type="PANTHER" id="PTHR39490">
    <property type="entry name" value="ARRESTIN DOMAIN-CONTAINING PROTEIN D"/>
    <property type="match status" value="1"/>
</dbReference>
<dbReference type="InterPro" id="IPR017455">
    <property type="entry name" value="Znf_FYVE-rel"/>
</dbReference>